<dbReference type="Proteomes" id="UP000534294">
    <property type="component" value="Unassembled WGS sequence"/>
</dbReference>
<evidence type="ECO:0000313" key="2">
    <source>
        <dbReference type="Proteomes" id="UP000534294"/>
    </source>
</evidence>
<proteinExistence type="predicted"/>
<protein>
    <submittedName>
        <fullName evidence="1">Uncharacterized protein</fullName>
    </submittedName>
</protein>
<dbReference type="PRINTS" id="PR00313">
    <property type="entry name" value="CABNDNGRPT"/>
</dbReference>
<dbReference type="EMBL" id="JACHIF010000002">
    <property type="protein sequence ID" value="MBB5037269.1"/>
    <property type="molecule type" value="Genomic_DNA"/>
</dbReference>
<dbReference type="RefSeq" id="WP_184207001.1">
    <property type="nucleotide sequence ID" value="NZ_JACHIF010000002.1"/>
</dbReference>
<reference evidence="1 2" key="1">
    <citation type="submission" date="2020-08" db="EMBL/GenBank/DDBJ databases">
        <title>Genomic Encyclopedia of Type Strains, Phase IV (KMG-IV): sequencing the most valuable type-strain genomes for metagenomic binning, comparative biology and taxonomic classification.</title>
        <authorList>
            <person name="Goeker M."/>
        </authorList>
    </citation>
    <scope>NUCLEOTIDE SEQUENCE [LARGE SCALE GENOMIC DNA]</scope>
    <source>
        <strain evidence="1 2">DSM 12251</strain>
    </source>
</reference>
<keyword evidence="2" id="KW-1185">Reference proteome</keyword>
<sequence length="612" mass="60040">MNASYNSVLEQLEPRLAPAGVIAVSVNAGGTLVLGTVPGLDGDERVTIEGLSDGTYRLTPDAGVQLRIGGLNFNTPQIISGVTAGLTANLGAGDDAVTLNNAFFAKAVSINLGNGTNGFTMTDSNIGGAFSYTGGEGGDGVIFSGNFATVGGIATIKLGGGADDVTGTADRLNFGLGLTIDGGGGDDEVRLANSDGDDLAILGNFTFVGGAGDDVLSFGFANAGVLISGALKLTDVTGNESVLFAGSRVDVGALSLAAGSGNNTLLSTVTDFLVAKTLQWTSGSGTDDVDFNGSHLRVGGAVSISVGTGGGDAELTPLNSLYVGGTVMVSGSGANRDLDVNASEVFIGGKVTLAAGVGDGSARIFALNGMFLGGGANLTCGAGDTNLTISGNFRLVSNGSLTLTNGGGLGGTSVFIGGTSTASTINGAVTLKGGAFVSLEMMGTISGAVNLSTASLSAASNITIDCFTVGTLHIGGAVKLSTPTLAGQTGSIRINSAIFDNTLTVMGGAGVETLTINNSVVNKAFTASLGAGNDLFSLEQVNSAGASNYRGAVMLKGGAGTDTFLLGGAGANFAINFGQKVTVDGGTENDALTTGASVTFAPGLPLMTVSVP</sequence>
<evidence type="ECO:0000313" key="1">
    <source>
        <dbReference type="EMBL" id="MBB5037269.1"/>
    </source>
</evidence>
<accession>A0A7W7YJJ3</accession>
<gene>
    <name evidence="1" type="ORF">HNQ64_001511</name>
</gene>
<name>A0A7W7YJJ3_9BACT</name>
<dbReference type="AlphaFoldDB" id="A0A7W7YJJ3"/>
<comment type="caution">
    <text evidence="1">The sequence shown here is derived from an EMBL/GenBank/DDBJ whole genome shotgun (WGS) entry which is preliminary data.</text>
</comment>
<organism evidence="1 2">
    <name type="scientific">Prosthecobacter dejongeii</name>
    <dbReference type="NCBI Taxonomy" id="48465"/>
    <lineage>
        <taxon>Bacteria</taxon>
        <taxon>Pseudomonadati</taxon>
        <taxon>Verrucomicrobiota</taxon>
        <taxon>Verrucomicrobiia</taxon>
        <taxon>Verrucomicrobiales</taxon>
        <taxon>Verrucomicrobiaceae</taxon>
        <taxon>Prosthecobacter</taxon>
    </lineage>
</organism>